<dbReference type="InterPro" id="IPR011990">
    <property type="entry name" value="TPR-like_helical_dom_sf"/>
</dbReference>
<feature type="repeat" description="TPR" evidence="1">
    <location>
        <begin position="290"/>
        <end position="323"/>
    </location>
</feature>
<dbReference type="Gene3D" id="1.25.40.10">
    <property type="entry name" value="Tetratricopeptide repeat domain"/>
    <property type="match status" value="2"/>
</dbReference>
<dbReference type="EMBL" id="JAVDQA010000011">
    <property type="protein sequence ID" value="MDR6302132.1"/>
    <property type="molecule type" value="Genomic_DNA"/>
</dbReference>
<name>A0ABU1KCE4_9FLAO</name>
<keyword evidence="1" id="KW-0802">TPR repeat</keyword>
<organism evidence="2 3">
    <name type="scientific">Mesonia maritima</name>
    <dbReference type="NCBI Taxonomy" id="1793873"/>
    <lineage>
        <taxon>Bacteria</taxon>
        <taxon>Pseudomonadati</taxon>
        <taxon>Bacteroidota</taxon>
        <taxon>Flavobacteriia</taxon>
        <taxon>Flavobacteriales</taxon>
        <taxon>Flavobacteriaceae</taxon>
        <taxon>Mesonia</taxon>
    </lineage>
</organism>
<dbReference type="PROSITE" id="PS50005">
    <property type="entry name" value="TPR"/>
    <property type="match status" value="2"/>
</dbReference>
<feature type="repeat" description="TPR" evidence="1">
    <location>
        <begin position="222"/>
        <end position="255"/>
    </location>
</feature>
<dbReference type="PANTHER" id="PTHR12558">
    <property type="entry name" value="CELL DIVISION CYCLE 16,23,27"/>
    <property type="match status" value="1"/>
</dbReference>
<sequence>MKKTILAISLSLVGVVAFAQKREIRDAEDAMEDGNYQEAKKILSSVEGQVASEKDRIKADYYLAKGKAYFGPLNAIPTVENLEQAGEAYRKAIEFGEEDEGKKGLTEVRNKLINTAINDQKQSKFDVAADKLYAAYQINTQDTLYLFYAASSAVNGKNYPKALKLYTQLDDLGYTGQGYKYTAVNKSTGEVERFDSESERDLFIKSGDYIKPDKVKTDSKRAEIIKNIALIHLQNDEPEKALEAIKEVRQENPEDVSLMLVESDVYLKMGETEEYSKVIEKIIEKDPTNPTLFYNLGVTSAQSGKKDKAIKYYKKAIELDPKMTNAYINLSTLILEDERKIVDEMNSLGMSKADNKRYDELVEEKKELYREAVPYLKKGMENDPSNTETIRTLMNIYSQLGEEQKAKELKQKLAE</sequence>
<reference evidence="2 3" key="1">
    <citation type="submission" date="2023-07" db="EMBL/GenBank/DDBJ databases">
        <title>Genomic Encyclopedia of Type Strains, Phase IV (KMG-IV): sequencing the most valuable type-strain genomes for metagenomic binning, comparative biology and taxonomic classification.</title>
        <authorList>
            <person name="Goeker M."/>
        </authorList>
    </citation>
    <scope>NUCLEOTIDE SEQUENCE [LARGE SCALE GENOMIC DNA]</scope>
    <source>
        <strain evidence="2 3">DSM 102814</strain>
    </source>
</reference>
<accession>A0ABU1KCE4</accession>
<dbReference type="Proteomes" id="UP001257659">
    <property type="component" value="Unassembled WGS sequence"/>
</dbReference>
<protein>
    <submittedName>
        <fullName evidence="2">Tetratricopeptide (TPR) repeat protein</fullName>
    </submittedName>
</protein>
<dbReference type="InterPro" id="IPR019734">
    <property type="entry name" value="TPR_rpt"/>
</dbReference>
<dbReference type="Pfam" id="PF00515">
    <property type="entry name" value="TPR_1"/>
    <property type="match status" value="1"/>
</dbReference>
<dbReference type="SUPFAM" id="SSF48452">
    <property type="entry name" value="TPR-like"/>
    <property type="match status" value="1"/>
</dbReference>
<dbReference type="PROSITE" id="PS50293">
    <property type="entry name" value="TPR_REGION"/>
    <property type="match status" value="1"/>
</dbReference>
<keyword evidence="3" id="KW-1185">Reference proteome</keyword>
<comment type="caution">
    <text evidence="2">The sequence shown here is derived from an EMBL/GenBank/DDBJ whole genome shotgun (WGS) entry which is preliminary data.</text>
</comment>
<evidence type="ECO:0000313" key="2">
    <source>
        <dbReference type="EMBL" id="MDR6302132.1"/>
    </source>
</evidence>
<dbReference type="RefSeq" id="WP_309730423.1">
    <property type="nucleotide sequence ID" value="NZ_JAVDQA010000011.1"/>
</dbReference>
<gene>
    <name evidence="2" type="ORF">GGR31_002811</name>
</gene>
<proteinExistence type="predicted"/>
<evidence type="ECO:0000313" key="3">
    <source>
        <dbReference type="Proteomes" id="UP001257659"/>
    </source>
</evidence>
<evidence type="ECO:0000256" key="1">
    <source>
        <dbReference type="PROSITE-ProRule" id="PRU00339"/>
    </source>
</evidence>
<dbReference type="SMART" id="SM00028">
    <property type="entry name" value="TPR"/>
    <property type="match status" value="3"/>
</dbReference>
<dbReference type="PANTHER" id="PTHR12558:SF13">
    <property type="entry name" value="CELL DIVISION CYCLE PROTEIN 27 HOMOLOG"/>
    <property type="match status" value="1"/>
</dbReference>